<reference evidence="3" key="1">
    <citation type="submission" date="2019-08" db="EMBL/GenBank/DDBJ databases">
        <title>The improved chromosome-level genome for the pearl oyster Pinctada fucata martensii using PacBio sequencing and Hi-C.</title>
        <authorList>
            <person name="Zheng Z."/>
        </authorList>
    </citation>
    <scope>NUCLEOTIDE SEQUENCE</scope>
    <source>
        <strain evidence="3">ZZ-2019</strain>
        <tissue evidence="3">Adductor muscle</tissue>
    </source>
</reference>
<dbReference type="Gene3D" id="3.30.710.10">
    <property type="entry name" value="Potassium Channel Kv1.1, Chain A"/>
    <property type="match status" value="1"/>
</dbReference>
<feature type="compositionally biased region" description="Polar residues" evidence="1">
    <location>
        <begin position="301"/>
        <end position="315"/>
    </location>
</feature>
<comment type="caution">
    <text evidence="3">The sequence shown here is derived from an EMBL/GenBank/DDBJ whole genome shotgun (WGS) entry which is preliminary data.</text>
</comment>
<feature type="region of interest" description="Disordered" evidence="1">
    <location>
        <begin position="449"/>
        <end position="482"/>
    </location>
</feature>
<dbReference type="InterPro" id="IPR011333">
    <property type="entry name" value="SKP1/BTB/POZ_sf"/>
</dbReference>
<dbReference type="SUPFAM" id="SSF54695">
    <property type="entry name" value="POZ domain"/>
    <property type="match status" value="1"/>
</dbReference>
<proteinExistence type="predicted"/>
<gene>
    <name evidence="3" type="ORF">FSP39_021012</name>
</gene>
<evidence type="ECO:0000259" key="2">
    <source>
        <dbReference type="PROSITE" id="PS50097"/>
    </source>
</evidence>
<name>A0AA88YS52_PINIB</name>
<dbReference type="PANTHER" id="PTHR21446:SF12">
    <property type="entry name" value="POTASSIUM CHANNEL TETRAMERIZATION DOMAIN CONTAINING 1"/>
    <property type="match status" value="1"/>
</dbReference>
<dbReference type="PANTHER" id="PTHR21446">
    <property type="entry name" value="DUF3504 DOMAIN-CONTAINING PROTEIN"/>
    <property type="match status" value="1"/>
</dbReference>
<feature type="compositionally biased region" description="Basic and acidic residues" evidence="1">
    <location>
        <begin position="394"/>
        <end position="407"/>
    </location>
</feature>
<dbReference type="EMBL" id="VSWD01000005">
    <property type="protein sequence ID" value="KAK3103686.1"/>
    <property type="molecule type" value="Genomic_DNA"/>
</dbReference>
<sequence>MSCYQKFYSNQIHSSSLMCQLATMWKSQVLCDAIIRTGTVITKAHRLVLVAACPMLQSMENASMGSHLEVRLASDIKQDSVNTFLQYLYEGFMMLTEENCKDVEKIARLLQVDSIIKCISDFYKCLSAKTGCNIDDRYKYSSFDLLEFKHIRASSIQKTLHEAALKRGSDFSRPQSPGNKRQRLHRAPSPNDSRLNQRADDTLSMAHSYTQGGQGRDPWDPRGRGGTRVPPQPGVIDIVEDSIEIIQSDQSDKGDGHIKQKSVSIGVTSQYNTATDVRVVSVNDSGGTGKLHTSGAKSHDPLQNSNSDARGSITVSPLPIFDSSSSQSSINRTSDSQMDIPSVRPTPPSQPVFPTLTPIPKQSVPKPFAAGSMSQATSSPSSSEAKSVSPSNADHTDKRDTANKDDVISEDGTPDLKIVKIETNDSLTGGLDMYVDKGEDGMLRLHGIEDRQNDDGSDVEHDHSVDWSKEEMSNEGSNVSTDQNNSWYIDQFKGWLTSENLPTSFEKFSPPRLNDVLEQFYSDFKSMHAGPFNINKLGDVREGLFTYLKGVNSTWKNYLSHPAHTQKYKVNEVKRKVSMSGDDVRRLMNSGVLDIDTPLGLFRKVWLDLAIHLGIGGQAAMRSLTFDSFVAETDDKGRRYYRLNRDGVDRQQARSCMEMQYWNWEGKMYEISNDRLCPVKSMDRYYERRNMMRESFFQRPKTSVHHLETSWFESPVGHSVLACLLTKMSEESMLQKSYTNF</sequence>
<organism evidence="3 4">
    <name type="scientific">Pinctada imbricata</name>
    <name type="common">Atlantic pearl-oyster</name>
    <name type="synonym">Pinctada martensii</name>
    <dbReference type="NCBI Taxonomy" id="66713"/>
    <lineage>
        <taxon>Eukaryota</taxon>
        <taxon>Metazoa</taxon>
        <taxon>Spiralia</taxon>
        <taxon>Lophotrochozoa</taxon>
        <taxon>Mollusca</taxon>
        <taxon>Bivalvia</taxon>
        <taxon>Autobranchia</taxon>
        <taxon>Pteriomorphia</taxon>
        <taxon>Pterioida</taxon>
        <taxon>Pterioidea</taxon>
        <taxon>Pteriidae</taxon>
        <taxon>Pinctada</taxon>
    </lineage>
</organism>
<keyword evidence="4" id="KW-1185">Reference proteome</keyword>
<feature type="compositionally biased region" description="Low complexity" evidence="1">
    <location>
        <begin position="323"/>
        <end position="336"/>
    </location>
</feature>
<dbReference type="InterPro" id="IPR000210">
    <property type="entry name" value="BTB/POZ_dom"/>
</dbReference>
<protein>
    <recommendedName>
        <fullName evidence="2">BTB domain-containing protein</fullName>
    </recommendedName>
</protein>
<evidence type="ECO:0000256" key="1">
    <source>
        <dbReference type="SAM" id="MobiDB-lite"/>
    </source>
</evidence>
<feature type="domain" description="BTB" evidence="2">
    <location>
        <begin position="31"/>
        <end position="97"/>
    </location>
</feature>
<feature type="region of interest" description="Disordered" evidence="1">
    <location>
        <begin position="285"/>
        <end position="411"/>
    </location>
</feature>
<evidence type="ECO:0000313" key="4">
    <source>
        <dbReference type="Proteomes" id="UP001186944"/>
    </source>
</evidence>
<evidence type="ECO:0000313" key="3">
    <source>
        <dbReference type="EMBL" id="KAK3103686.1"/>
    </source>
</evidence>
<dbReference type="InterPro" id="IPR052787">
    <property type="entry name" value="MAVS"/>
</dbReference>
<feature type="region of interest" description="Disordered" evidence="1">
    <location>
        <begin position="166"/>
        <end position="234"/>
    </location>
</feature>
<dbReference type="PROSITE" id="PS50097">
    <property type="entry name" value="BTB"/>
    <property type="match status" value="1"/>
</dbReference>
<feature type="compositionally biased region" description="Low complexity" evidence="1">
    <location>
        <begin position="370"/>
        <end position="393"/>
    </location>
</feature>
<dbReference type="AlphaFoldDB" id="A0AA88YS52"/>
<dbReference type="Proteomes" id="UP001186944">
    <property type="component" value="Unassembled WGS sequence"/>
</dbReference>
<dbReference type="SMART" id="SM00225">
    <property type="entry name" value="BTB"/>
    <property type="match status" value="1"/>
</dbReference>
<accession>A0AA88YS52</accession>
<dbReference type="Pfam" id="PF00651">
    <property type="entry name" value="BTB"/>
    <property type="match status" value="1"/>
</dbReference>
<feature type="compositionally biased region" description="Basic and acidic residues" evidence="1">
    <location>
        <begin position="449"/>
        <end position="472"/>
    </location>
</feature>